<dbReference type="SUPFAM" id="SSF56300">
    <property type="entry name" value="Metallo-dependent phosphatases"/>
    <property type="match status" value="1"/>
</dbReference>
<gene>
    <name evidence="3" type="ORF">KPL78_02640</name>
</gene>
<dbReference type="Gene3D" id="3.60.21.10">
    <property type="match status" value="1"/>
</dbReference>
<dbReference type="Pfam" id="PF12850">
    <property type="entry name" value="Metallophos_2"/>
    <property type="match status" value="1"/>
</dbReference>
<protein>
    <submittedName>
        <fullName evidence="3">Metallophosphatase family protein</fullName>
    </submittedName>
</protein>
<evidence type="ECO:0000256" key="1">
    <source>
        <dbReference type="ARBA" id="ARBA00008950"/>
    </source>
</evidence>
<dbReference type="InterPro" id="IPR050126">
    <property type="entry name" value="Ap4A_hydrolase"/>
</dbReference>
<dbReference type="InterPro" id="IPR029052">
    <property type="entry name" value="Metallo-depent_PP-like"/>
</dbReference>
<comment type="caution">
    <text evidence="3">The sequence shown here is derived from an EMBL/GenBank/DDBJ whole genome shotgun (WGS) entry which is preliminary data.</text>
</comment>
<dbReference type="PIRSF" id="PIRSF000883">
    <property type="entry name" value="Pesterase_MJ0912"/>
    <property type="match status" value="1"/>
</dbReference>
<dbReference type="PANTHER" id="PTHR42850:SF2">
    <property type="entry name" value="BLL5683 PROTEIN"/>
    <property type="match status" value="1"/>
</dbReference>
<evidence type="ECO:0000313" key="4">
    <source>
        <dbReference type="Proteomes" id="UP001196565"/>
    </source>
</evidence>
<dbReference type="InterPro" id="IPR024654">
    <property type="entry name" value="Calcineurin-like_PHP_lpxH"/>
</dbReference>
<dbReference type="Proteomes" id="UP001196565">
    <property type="component" value="Unassembled WGS sequence"/>
</dbReference>
<reference evidence="3 4" key="1">
    <citation type="submission" date="2021-07" db="EMBL/GenBank/DDBJ databases">
        <authorList>
            <person name="So Y."/>
        </authorList>
    </citation>
    <scope>NUCLEOTIDE SEQUENCE [LARGE SCALE GENOMIC DNA]</scope>
    <source>
        <strain evidence="3 4">HJA6</strain>
    </source>
</reference>
<comment type="similarity">
    <text evidence="1">Belongs to the metallophosphoesterase superfamily. YfcE family.</text>
</comment>
<evidence type="ECO:0000259" key="2">
    <source>
        <dbReference type="Pfam" id="PF12850"/>
    </source>
</evidence>
<name>A0ABS7A368_9PROT</name>
<organism evidence="3 4">
    <name type="scientific">Roseomonas alba</name>
    <dbReference type="NCBI Taxonomy" id="2846776"/>
    <lineage>
        <taxon>Bacteria</taxon>
        <taxon>Pseudomonadati</taxon>
        <taxon>Pseudomonadota</taxon>
        <taxon>Alphaproteobacteria</taxon>
        <taxon>Acetobacterales</taxon>
        <taxon>Roseomonadaceae</taxon>
        <taxon>Roseomonas</taxon>
    </lineage>
</organism>
<keyword evidence="4" id="KW-1185">Reference proteome</keyword>
<accession>A0ABS7A368</accession>
<evidence type="ECO:0000313" key="3">
    <source>
        <dbReference type="EMBL" id="MBW6396723.1"/>
    </source>
</evidence>
<sequence>MRIALLADIHGNLEAFRACLEHARARGAERLVLLGDLVGYGADPGAVLDIAMEEVGRGAIALLGNHDEAAIATGGSGMNDMAAAAIAWTRARLTQAQRDFIADLPLTAEEEGRLYVHAEASAPARWRYVTDADAARRSMEAVHAHATFCGHVHKPGLYSLGDTGKLVGFRPVAGAPVPLARGRHWLAVLGAVGQPRDGDPSACYMMLDTGAQLQASWMRVPYDVTTAAAKIRAAGLPVGLAERLFVGR</sequence>
<dbReference type="InterPro" id="IPR011152">
    <property type="entry name" value="Pesterase_MJ0912"/>
</dbReference>
<dbReference type="RefSeq" id="WP_219761208.1">
    <property type="nucleotide sequence ID" value="NZ_JAHYBZ010000001.1"/>
</dbReference>
<feature type="domain" description="Calcineurin-like phosphoesterase" evidence="2">
    <location>
        <begin position="1"/>
        <end position="209"/>
    </location>
</feature>
<dbReference type="PANTHER" id="PTHR42850">
    <property type="entry name" value="METALLOPHOSPHOESTERASE"/>
    <property type="match status" value="1"/>
</dbReference>
<dbReference type="EMBL" id="JAHYBZ010000001">
    <property type="protein sequence ID" value="MBW6396723.1"/>
    <property type="molecule type" value="Genomic_DNA"/>
</dbReference>
<dbReference type="CDD" id="cd00838">
    <property type="entry name" value="MPP_superfamily"/>
    <property type="match status" value="1"/>
</dbReference>
<proteinExistence type="inferred from homology"/>